<comment type="caution">
    <text evidence="2">The sequence shown here is derived from an EMBL/GenBank/DDBJ whole genome shotgun (WGS) entry which is preliminary data.</text>
</comment>
<keyword evidence="1" id="KW-1133">Transmembrane helix</keyword>
<feature type="transmembrane region" description="Helical" evidence="1">
    <location>
        <begin position="21"/>
        <end position="44"/>
    </location>
</feature>
<feature type="transmembrane region" description="Helical" evidence="1">
    <location>
        <begin position="83"/>
        <end position="105"/>
    </location>
</feature>
<keyword evidence="3" id="KW-1185">Reference proteome</keyword>
<evidence type="ECO:0000313" key="3">
    <source>
        <dbReference type="Proteomes" id="UP000076512"/>
    </source>
</evidence>
<dbReference type="OrthoDB" id="4552807at2"/>
<accession>A0A164KV37</accession>
<evidence type="ECO:0000313" key="2">
    <source>
        <dbReference type="EMBL" id="KZM71740.1"/>
    </source>
</evidence>
<keyword evidence="1" id="KW-0812">Transmembrane</keyword>
<evidence type="ECO:0000256" key="1">
    <source>
        <dbReference type="SAM" id="Phobius"/>
    </source>
</evidence>
<gene>
    <name evidence="2" type="ORF">AWN90_03255</name>
</gene>
<dbReference type="AlphaFoldDB" id="A0A164KV37"/>
<organism evidence="2 3">
    <name type="scientific">Nocardia terpenica</name>
    <dbReference type="NCBI Taxonomy" id="455432"/>
    <lineage>
        <taxon>Bacteria</taxon>
        <taxon>Bacillati</taxon>
        <taxon>Actinomycetota</taxon>
        <taxon>Actinomycetes</taxon>
        <taxon>Mycobacteriales</taxon>
        <taxon>Nocardiaceae</taxon>
        <taxon>Nocardia</taxon>
    </lineage>
</organism>
<feature type="transmembrane region" description="Helical" evidence="1">
    <location>
        <begin position="56"/>
        <end position="76"/>
    </location>
</feature>
<feature type="transmembrane region" description="Helical" evidence="1">
    <location>
        <begin position="117"/>
        <end position="138"/>
    </location>
</feature>
<dbReference type="STRING" id="455432.AWN90_03255"/>
<dbReference type="Proteomes" id="UP000076512">
    <property type="component" value="Unassembled WGS sequence"/>
</dbReference>
<dbReference type="RefSeq" id="WP_082870498.1">
    <property type="nucleotide sequence ID" value="NZ_JAAFZG010000021.1"/>
</dbReference>
<proteinExistence type="predicted"/>
<reference evidence="2 3" key="1">
    <citation type="submission" date="2016-04" db="EMBL/GenBank/DDBJ databases">
        <authorList>
            <person name="Evans L.H."/>
            <person name="Alamgir A."/>
            <person name="Owens N."/>
            <person name="Weber N.D."/>
            <person name="Virtaneva K."/>
            <person name="Barbian K."/>
            <person name="Babar A."/>
            <person name="Rosenke K."/>
        </authorList>
    </citation>
    <scope>NUCLEOTIDE SEQUENCE [LARGE SCALE GENOMIC DNA]</scope>
    <source>
        <strain evidence="2 3">IFM 0406</strain>
    </source>
</reference>
<sequence>MIDSGRSPGRTAAQARSRRAAVARFRGGSAGSVSGALSIAAHGWASGGMPLESGTLALLVAACTVVGALVSGVGPLRSTVCGLITALVGGQLLGHTTMSVGMMHMQHGKSMWTPAMLAAHLVAAVCAAVVILGAEAAYRIGTAVLARALPVLRGTPAIAGPLLRITHRDRVILRVLAADTLRTRGPPALVRV</sequence>
<name>A0A164KV37_9NOCA</name>
<keyword evidence="1" id="KW-0472">Membrane</keyword>
<dbReference type="EMBL" id="LWGR01000012">
    <property type="protein sequence ID" value="KZM71740.1"/>
    <property type="molecule type" value="Genomic_DNA"/>
</dbReference>
<protein>
    <submittedName>
        <fullName evidence="2">Uncharacterized protein</fullName>
    </submittedName>
</protein>